<accession>A0A5B7GH02</accession>
<dbReference type="EMBL" id="VSRR010014266">
    <property type="protein sequence ID" value="MPC56799.1"/>
    <property type="molecule type" value="Genomic_DNA"/>
</dbReference>
<gene>
    <name evidence="1" type="ORF">E2C01_050766</name>
</gene>
<dbReference type="OrthoDB" id="2132067at2759"/>
<sequence length="158" mass="17765">MSALVQLQSGFLSLSLSLSLSLLLSWFPPPRFRFSSQSHYSPFRLSLHSPYTHYHTLFLFPHSSRFDSRSRYSISSHHSLASCSVTSGLVRSQSSPSVASGLAAFHSYCSVRRCVHRQRSGEEVKQARKQVSVSSRTSFLRSQGYQGGWIMCLCCFGF</sequence>
<evidence type="ECO:0000313" key="1">
    <source>
        <dbReference type="EMBL" id="MPC56799.1"/>
    </source>
</evidence>
<protein>
    <submittedName>
        <fullName evidence="1">Uncharacterized protein</fullName>
    </submittedName>
</protein>
<comment type="caution">
    <text evidence="1">The sequence shown here is derived from an EMBL/GenBank/DDBJ whole genome shotgun (WGS) entry which is preliminary data.</text>
</comment>
<keyword evidence="2" id="KW-1185">Reference proteome</keyword>
<reference evidence="1 2" key="1">
    <citation type="submission" date="2019-05" db="EMBL/GenBank/DDBJ databases">
        <title>Another draft genome of Portunus trituberculatus and its Hox gene families provides insights of decapod evolution.</title>
        <authorList>
            <person name="Jeong J.-H."/>
            <person name="Song I."/>
            <person name="Kim S."/>
            <person name="Choi T."/>
            <person name="Kim D."/>
            <person name="Ryu S."/>
            <person name="Kim W."/>
        </authorList>
    </citation>
    <scope>NUCLEOTIDE SEQUENCE [LARGE SCALE GENOMIC DNA]</scope>
    <source>
        <tissue evidence="1">Muscle</tissue>
    </source>
</reference>
<evidence type="ECO:0000313" key="2">
    <source>
        <dbReference type="Proteomes" id="UP000324222"/>
    </source>
</evidence>
<organism evidence="1 2">
    <name type="scientific">Portunus trituberculatus</name>
    <name type="common">Swimming crab</name>
    <name type="synonym">Neptunus trituberculatus</name>
    <dbReference type="NCBI Taxonomy" id="210409"/>
    <lineage>
        <taxon>Eukaryota</taxon>
        <taxon>Metazoa</taxon>
        <taxon>Ecdysozoa</taxon>
        <taxon>Arthropoda</taxon>
        <taxon>Crustacea</taxon>
        <taxon>Multicrustacea</taxon>
        <taxon>Malacostraca</taxon>
        <taxon>Eumalacostraca</taxon>
        <taxon>Eucarida</taxon>
        <taxon>Decapoda</taxon>
        <taxon>Pleocyemata</taxon>
        <taxon>Brachyura</taxon>
        <taxon>Eubrachyura</taxon>
        <taxon>Portunoidea</taxon>
        <taxon>Portunidae</taxon>
        <taxon>Portuninae</taxon>
        <taxon>Portunus</taxon>
    </lineage>
</organism>
<proteinExistence type="predicted"/>
<dbReference type="AlphaFoldDB" id="A0A5B7GH02"/>
<dbReference type="Proteomes" id="UP000324222">
    <property type="component" value="Unassembled WGS sequence"/>
</dbReference>
<name>A0A5B7GH02_PORTR</name>